<gene>
    <name evidence="2" type="ORF">BKP45_07860</name>
</gene>
<dbReference type="PIRSF" id="PIRSF029172">
    <property type="entry name" value="UCP029172_ABC_sbc_YnjB"/>
    <property type="match status" value="1"/>
</dbReference>
<evidence type="ECO:0000313" key="2">
    <source>
        <dbReference type="EMBL" id="OIJ20877.1"/>
    </source>
</evidence>
<sequence length="406" mass="46864">MKKILNLLMLTFLIFITACGNENEEIEQENVLDLPWKEVEQIAAGTEVRMFMWGGDEGINSYIDHWVAPRIEEMYGITLIRTPMDIQEVLQKLLTEREVNQQSGTIDIIWLNGENFKNAKNNELLWDSFSSSLPNFKTYTDDTQYEFDFGTEVDGLEAPWGKVQFVFNYDEEKVANPPTSFSELKEWVKQNPGKFTYPEAEDFTGNAFLRHLFYEFNDHNLLFNDETNLDDVSEEVWAYLNDLKPYLWRNGETYPQSLAQLDQLYSQGEVYMTMGYNEARAESLIESGTFPSSTRSFILDVGSIGNSHFLSIPFNSPNKAGALVVINELLSPEAQLKKMDSSMWGESSVLDLSKLDDEMKRQFEEVDRGLSVLDPEILQDSFLPELPTDYVDFIKEKWLFEVVQSQ</sequence>
<accession>A0A1S2MAL5</accession>
<dbReference type="STRING" id="472963.BKP45_07860"/>
<dbReference type="PROSITE" id="PS51257">
    <property type="entry name" value="PROKAR_LIPOPROTEIN"/>
    <property type="match status" value="1"/>
</dbReference>
<reference evidence="2 3" key="1">
    <citation type="submission" date="2016-10" db="EMBL/GenBank/DDBJ databases">
        <title>Draft genome sequences of four alkaliphilic bacteria belonging to the Anaerobacillus genus.</title>
        <authorList>
            <person name="Bassil N.M."/>
            <person name="Lloyd J.R."/>
        </authorList>
    </citation>
    <scope>NUCLEOTIDE SEQUENCE [LARGE SCALE GENOMIC DNA]</scope>
    <source>
        <strain evidence="2 3">DSM 22531</strain>
    </source>
</reference>
<evidence type="ECO:0000256" key="1">
    <source>
        <dbReference type="SAM" id="SignalP"/>
    </source>
</evidence>
<organism evidence="2 3">
    <name type="scientific">Anaerobacillus alkalidiazotrophicus</name>
    <dbReference type="NCBI Taxonomy" id="472963"/>
    <lineage>
        <taxon>Bacteria</taxon>
        <taxon>Bacillati</taxon>
        <taxon>Bacillota</taxon>
        <taxon>Bacilli</taxon>
        <taxon>Bacillales</taxon>
        <taxon>Bacillaceae</taxon>
        <taxon>Anaerobacillus</taxon>
    </lineage>
</organism>
<dbReference type="InterPro" id="IPR006059">
    <property type="entry name" value="SBP"/>
</dbReference>
<keyword evidence="3" id="KW-1185">Reference proteome</keyword>
<feature type="chain" id="PRO_5038375771" evidence="1">
    <location>
        <begin position="21"/>
        <end position="406"/>
    </location>
</feature>
<name>A0A1S2MAL5_9BACI</name>
<proteinExistence type="predicted"/>
<protein>
    <submittedName>
        <fullName evidence="2">ABC transporter substrate-binding protein</fullName>
    </submittedName>
</protein>
<dbReference type="NCBIfam" id="NF008633">
    <property type="entry name" value="PRK11622.1"/>
    <property type="match status" value="1"/>
</dbReference>
<keyword evidence="1" id="KW-0732">Signal</keyword>
<dbReference type="PANTHER" id="PTHR42779:SF1">
    <property type="entry name" value="PROTEIN YNJB"/>
    <property type="match status" value="1"/>
</dbReference>
<evidence type="ECO:0000313" key="3">
    <source>
        <dbReference type="Proteomes" id="UP000180057"/>
    </source>
</evidence>
<dbReference type="InterPro" id="IPR027020">
    <property type="entry name" value="YnjB"/>
</dbReference>
<dbReference type="SUPFAM" id="SSF53850">
    <property type="entry name" value="Periplasmic binding protein-like II"/>
    <property type="match status" value="1"/>
</dbReference>
<comment type="caution">
    <text evidence="2">The sequence shown here is derived from an EMBL/GenBank/DDBJ whole genome shotgun (WGS) entry which is preliminary data.</text>
</comment>
<dbReference type="RefSeq" id="WP_071389182.1">
    <property type="nucleotide sequence ID" value="NZ_MLQS01000006.1"/>
</dbReference>
<dbReference type="PANTHER" id="PTHR42779">
    <property type="entry name" value="PROTEIN YNJB"/>
    <property type="match status" value="1"/>
</dbReference>
<dbReference type="AlphaFoldDB" id="A0A1S2MAL5"/>
<dbReference type="EMBL" id="MLQS01000006">
    <property type="protein sequence ID" value="OIJ20877.1"/>
    <property type="molecule type" value="Genomic_DNA"/>
</dbReference>
<dbReference type="OrthoDB" id="3239593at2"/>
<dbReference type="Gene3D" id="3.40.190.10">
    <property type="entry name" value="Periplasmic binding protein-like II"/>
    <property type="match status" value="2"/>
</dbReference>
<dbReference type="Proteomes" id="UP000180057">
    <property type="component" value="Unassembled WGS sequence"/>
</dbReference>
<dbReference type="Pfam" id="PF13416">
    <property type="entry name" value="SBP_bac_8"/>
    <property type="match status" value="1"/>
</dbReference>
<feature type="signal peptide" evidence="1">
    <location>
        <begin position="1"/>
        <end position="20"/>
    </location>
</feature>